<proteinExistence type="inferred from homology"/>
<keyword evidence="3 6" id="KW-0732">Signal</keyword>
<evidence type="ECO:0000256" key="1">
    <source>
        <dbReference type="ARBA" id="ARBA00004442"/>
    </source>
</evidence>
<dbReference type="GO" id="GO:0009279">
    <property type="term" value="C:cell outer membrane"/>
    <property type="evidence" value="ECO:0007669"/>
    <property type="project" value="UniProtKB-SubCell"/>
</dbReference>
<comment type="subcellular location">
    <subcellularLocation>
        <location evidence="1">Cell outer membrane</location>
    </subcellularLocation>
</comment>
<dbReference type="InterPro" id="IPR033985">
    <property type="entry name" value="SusD-like_N"/>
</dbReference>
<evidence type="ECO:0000259" key="8">
    <source>
        <dbReference type="Pfam" id="PF14322"/>
    </source>
</evidence>
<feature type="signal peptide" evidence="6">
    <location>
        <begin position="1"/>
        <end position="26"/>
    </location>
</feature>
<evidence type="ECO:0000256" key="4">
    <source>
        <dbReference type="ARBA" id="ARBA00023136"/>
    </source>
</evidence>
<dbReference type="Gene3D" id="1.25.40.390">
    <property type="match status" value="1"/>
</dbReference>
<reference evidence="9" key="1">
    <citation type="journal article" date="2018" name="Int. J. Syst. Evol. Microbiol.">
        <title>Carboxylicivirga sediminis sp. nov., isolated from coastal sediment.</title>
        <authorList>
            <person name="Wang F.Q."/>
            <person name="Ren L.H."/>
            <person name="Zou R.J."/>
            <person name="Sun Y.Z."/>
            <person name="Liu X.J."/>
            <person name="Jiang F."/>
            <person name="Liu L.J."/>
        </authorList>
    </citation>
    <scope>NUCLEOTIDE SEQUENCE</scope>
    <source>
        <strain evidence="9">JR1</strain>
    </source>
</reference>
<dbReference type="EMBL" id="JAGTAR010000001">
    <property type="protein sequence ID" value="MBR8533956.1"/>
    <property type="molecule type" value="Genomic_DNA"/>
</dbReference>
<dbReference type="Proteomes" id="UP000679220">
    <property type="component" value="Unassembled WGS sequence"/>
</dbReference>
<evidence type="ECO:0000256" key="2">
    <source>
        <dbReference type="ARBA" id="ARBA00006275"/>
    </source>
</evidence>
<keyword evidence="10" id="KW-1185">Reference proteome</keyword>
<evidence type="ECO:0000313" key="9">
    <source>
        <dbReference type="EMBL" id="MBR8533956.1"/>
    </source>
</evidence>
<dbReference type="InterPro" id="IPR012944">
    <property type="entry name" value="SusD_RagB_dom"/>
</dbReference>
<feature type="domain" description="SusD-like N-terminal" evidence="8">
    <location>
        <begin position="116"/>
        <end position="227"/>
    </location>
</feature>
<name>A0A941ISR2_9BACT</name>
<evidence type="ECO:0000259" key="7">
    <source>
        <dbReference type="Pfam" id="PF07980"/>
    </source>
</evidence>
<comment type="caution">
    <text evidence="9">The sequence shown here is derived from an EMBL/GenBank/DDBJ whole genome shotgun (WGS) entry which is preliminary data.</text>
</comment>
<keyword evidence="4" id="KW-0472">Membrane</keyword>
<protein>
    <submittedName>
        <fullName evidence="9">RagB/SusD family nutrient uptake outer membrane protein</fullName>
    </submittedName>
</protein>
<dbReference type="InterPro" id="IPR011990">
    <property type="entry name" value="TPR-like_helical_dom_sf"/>
</dbReference>
<organism evidence="9 10">
    <name type="scientific">Carboxylicivirga sediminis</name>
    <dbReference type="NCBI Taxonomy" id="2006564"/>
    <lineage>
        <taxon>Bacteria</taxon>
        <taxon>Pseudomonadati</taxon>
        <taxon>Bacteroidota</taxon>
        <taxon>Bacteroidia</taxon>
        <taxon>Marinilabiliales</taxon>
        <taxon>Marinilabiliaceae</taxon>
        <taxon>Carboxylicivirga</taxon>
    </lineage>
</organism>
<accession>A0A941ISR2</accession>
<dbReference type="SUPFAM" id="SSF48452">
    <property type="entry name" value="TPR-like"/>
    <property type="match status" value="1"/>
</dbReference>
<dbReference type="Pfam" id="PF07980">
    <property type="entry name" value="SusD_RagB"/>
    <property type="match status" value="1"/>
</dbReference>
<feature type="domain" description="RagB/SusD" evidence="7">
    <location>
        <begin position="386"/>
        <end position="503"/>
    </location>
</feature>
<evidence type="ECO:0000256" key="5">
    <source>
        <dbReference type="ARBA" id="ARBA00023237"/>
    </source>
</evidence>
<dbReference type="PROSITE" id="PS51257">
    <property type="entry name" value="PROKAR_LIPOPROTEIN"/>
    <property type="match status" value="1"/>
</dbReference>
<sequence>MKINKLYISILAVVSFVASGCSDFLAVDPTNERALRGYEDVKIMFSRYMFDQYERILPNHGLANANYRLYTSDMLMMFEAYADNLDPEKSWDIYTDRWNNLVPNNREVYYANKFLYNDFNTPQHIWNEYYRQVGFLNTYIDAMADFDDCTLEQRHQLVGELKMHRAFYLFKLYQYFSQYNSEENGIPIYLHTGDEVVGIEMPRKTHTEVYEILMDDLLDVKEMLDETDPRNSFNVMYDRRSLHNLLAQVYWFKAESPAQESSDYQKALESALIASEGIEVITPRNYTEYTEKMGGRLNGYPHPFIISSNSSAAIAPVFGARSGRPTGMSFVEEFYSSVESNDIRWRFLLRNSGPIGNPPVVNHTTWPSTHFMYQKYGSYYLFEIENAYLMLAECQYRLGNEAAALEIINNFREWRELAEITVTGDDLLAEIISERRKEFAGIKDYRWLDMKRYGVSFERSIKVFDTYEEPYTVTIEPNSYQFALPIPLRELQENPHISQNPGWVNIIW</sequence>
<gene>
    <name evidence="9" type="ORF">KDU71_00155</name>
</gene>
<dbReference type="AlphaFoldDB" id="A0A941ISR2"/>
<comment type="similarity">
    <text evidence="2">Belongs to the SusD family.</text>
</comment>
<dbReference type="Pfam" id="PF14322">
    <property type="entry name" value="SusD-like_3"/>
    <property type="match status" value="1"/>
</dbReference>
<keyword evidence="5" id="KW-0998">Cell outer membrane</keyword>
<evidence type="ECO:0000313" key="10">
    <source>
        <dbReference type="Proteomes" id="UP000679220"/>
    </source>
</evidence>
<dbReference type="RefSeq" id="WP_212187865.1">
    <property type="nucleotide sequence ID" value="NZ_JAGTAR010000001.1"/>
</dbReference>
<reference evidence="9" key="2">
    <citation type="submission" date="2021-04" db="EMBL/GenBank/DDBJ databases">
        <authorList>
            <person name="Zhang T."/>
            <person name="Zhang Y."/>
            <person name="Lu D."/>
            <person name="Zuo D."/>
            <person name="Du Z."/>
        </authorList>
    </citation>
    <scope>NUCLEOTIDE SEQUENCE</scope>
    <source>
        <strain evidence="9">JR1</strain>
    </source>
</reference>
<evidence type="ECO:0000256" key="3">
    <source>
        <dbReference type="ARBA" id="ARBA00022729"/>
    </source>
</evidence>
<feature type="chain" id="PRO_5036714468" evidence="6">
    <location>
        <begin position="27"/>
        <end position="508"/>
    </location>
</feature>
<evidence type="ECO:0000256" key="6">
    <source>
        <dbReference type="SAM" id="SignalP"/>
    </source>
</evidence>